<evidence type="ECO:0000256" key="7">
    <source>
        <dbReference type="ARBA" id="ARBA00022840"/>
    </source>
</evidence>
<evidence type="ECO:0000256" key="1">
    <source>
        <dbReference type="ARBA" id="ARBA00022722"/>
    </source>
</evidence>
<dbReference type="GO" id="GO:0005524">
    <property type="term" value="F:ATP binding"/>
    <property type="evidence" value="ECO:0007669"/>
    <property type="project" value="UniProtKB-UniRule"/>
</dbReference>
<evidence type="ECO:0000259" key="15">
    <source>
        <dbReference type="PROSITE" id="PS51198"/>
    </source>
</evidence>
<dbReference type="GO" id="GO:0033202">
    <property type="term" value="C:DNA helicase complex"/>
    <property type="evidence" value="ECO:0007669"/>
    <property type="project" value="TreeGrafter"/>
</dbReference>
<dbReference type="SUPFAM" id="SSF52540">
    <property type="entry name" value="P-loop containing nucleoside triphosphate hydrolases"/>
    <property type="match status" value="1"/>
</dbReference>
<keyword evidence="7 13" id="KW-0067">ATP-binding</keyword>
<dbReference type="PROSITE" id="PS51217">
    <property type="entry name" value="UVRD_HELICASE_CTER"/>
    <property type="match status" value="1"/>
</dbReference>
<dbReference type="Gene3D" id="1.10.486.10">
    <property type="entry name" value="PCRA, domain 4"/>
    <property type="match status" value="1"/>
</dbReference>
<evidence type="ECO:0000256" key="8">
    <source>
        <dbReference type="ARBA" id="ARBA00023125"/>
    </source>
</evidence>
<dbReference type="Pfam" id="PF12705">
    <property type="entry name" value="PDDEXK_1"/>
    <property type="match status" value="1"/>
</dbReference>
<evidence type="ECO:0000256" key="12">
    <source>
        <dbReference type="ARBA" id="ARBA00048988"/>
    </source>
</evidence>
<proteinExistence type="inferred from homology"/>
<dbReference type="PANTHER" id="PTHR11070:SF48">
    <property type="entry name" value="ATP-DEPENDENT HELICASE_NUCLEASE SUBUNIT A"/>
    <property type="match status" value="1"/>
</dbReference>
<dbReference type="Proteomes" id="UP000321296">
    <property type="component" value="Chromosome"/>
</dbReference>
<dbReference type="EMBL" id="CP042383">
    <property type="protein sequence ID" value="QEA42778.1"/>
    <property type="molecule type" value="Genomic_DNA"/>
</dbReference>
<dbReference type="HAMAP" id="MF_01451">
    <property type="entry name" value="AddA"/>
    <property type="match status" value="1"/>
</dbReference>
<dbReference type="AlphaFoldDB" id="A0A5B8T6H6"/>
<dbReference type="KEGG" id="lpse:FGL85_09830"/>
<comment type="similarity">
    <text evidence="13">Belongs to the helicase family. AddA subfamily.</text>
</comment>
<reference evidence="17 18" key="1">
    <citation type="submission" date="2019-06" db="EMBL/GenBank/DDBJ databases">
        <title>Genome analyses of bacteria isolated from kimchi.</title>
        <authorList>
            <person name="Lee S."/>
            <person name="Ahn S."/>
            <person name="Roh S."/>
        </authorList>
    </citation>
    <scope>NUCLEOTIDE SEQUENCE [LARGE SCALE GENOMIC DNA]</scope>
    <source>
        <strain evidence="17 18">CBA3630</strain>
    </source>
</reference>
<name>A0A5B8T6H6_LEUPS</name>
<dbReference type="GO" id="GO:0003690">
    <property type="term" value="F:double-stranded DNA binding"/>
    <property type="evidence" value="ECO:0007669"/>
    <property type="project" value="UniProtKB-UniRule"/>
</dbReference>
<accession>A0A5B8T6H6</accession>
<evidence type="ECO:0000256" key="5">
    <source>
        <dbReference type="ARBA" id="ARBA00022806"/>
    </source>
</evidence>
<keyword evidence="1 13" id="KW-0540">Nuclease</keyword>
<keyword evidence="8 13" id="KW-0238">DNA-binding</keyword>
<dbReference type="InterPro" id="IPR038726">
    <property type="entry name" value="PDDEXK_AddAB-type"/>
</dbReference>
<gene>
    <name evidence="13 17" type="primary">addA</name>
    <name evidence="17" type="ORF">FGL85_09830</name>
</gene>
<dbReference type="Pfam" id="PF13361">
    <property type="entry name" value="UvrD_C"/>
    <property type="match status" value="1"/>
</dbReference>
<comment type="cofactor">
    <cofactor evidence="13">
        <name>Mg(2+)</name>
        <dbReference type="ChEBI" id="CHEBI:18420"/>
    </cofactor>
</comment>
<dbReference type="Gene3D" id="3.90.320.10">
    <property type="match status" value="1"/>
</dbReference>
<evidence type="ECO:0000313" key="18">
    <source>
        <dbReference type="Proteomes" id="UP000321296"/>
    </source>
</evidence>
<evidence type="ECO:0000256" key="10">
    <source>
        <dbReference type="ARBA" id="ARBA00023235"/>
    </source>
</evidence>
<dbReference type="InterPro" id="IPR011604">
    <property type="entry name" value="PDDEXK-like_dom_sf"/>
</dbReference>
<evidence type="ECO:0000256" key="9">
    <source>
        <dbReference type="ARBA" id="ARBA00023204"/>
    </source>
</evidence>
<keyword evidence="10 13" id="KW-0413">Isomerase</keyword>
<dbReference type="GO" id="GO:0008408">
    <property type="term" value="F:3'-5' exonuclease activity"/>
    <property type="evidence" value="ECO:0007669"/>
    <property type="project" value="UniProtKB-UniRule"/>
</dbReference>
<evidence type="ECO:0000256" key="3">
    <source>
        <dbReference type="ARBA" id="ARBA00022763"/>
    </source>
</evidence>
<evidence type="ECO:0000313" key="17">
    <source>
        <dbReference type="EMBL" id="QEA42778.1"/>
    </source>
</evidence>
<evidence type="ECO:0000259" key="16">
    <source>
        <dbReference type="PROSITE" id="PS51217"/>
    </source>
</evidence>
<comment type="function">
    <text evidence="13">The heterodimer acts as both an ATP-dependent DNA helicase and an ATP-dependent, dual-direction single-stranded exonuclease. Recognizes the chi site generating a DNA molecule suitable for the initiation of homologous recombination. The AddA nuclease domain is required for chi fragment generation; this subunit has the helicase and 3' -&gt; 5' nuclease activities.</text>
</comment>
<dbReference type="Pfam" id="PF00580">
    <property type="entry name" value="UvrD-helicase"/>
    <property type="match status" value="1"/>
</dbReference>
<evidence type="ECO:0000256" key="2">
    <source>
        <dbReference type="ARBA" id="ARBA00022741"/>
    </source>
</evidence>
<dbReference type="InterPro" id="IPR027417">
    <property type="entry name" value="P-loop_NTPase"/>
</dbReference>
<evidence type="ECO:0000256" key="13">
    <source>
        <dbReference type="HAMAP-Rule" id="MF_01451"/>
    </source>
</evidence>
<dbReference type="EC" id="5.6.2.4" evidence="13"/>
<dbReference type="InterPro" id="IPR014017">
    <property type="entry name" value="DNA_helicase_UvrD-like_C"/>
</dbReference>
<dbReference type="InterPro" id="IPR014152">
    <property type="entry name" value="AddA"/>
</dbReference>
<feature type="binding site" evidence="14">
    <location>
        <begin position="24"/>
        <end position="31"/>
    </location>
    <ligand>
        <name>ATP</name>
        <dbReference type="ChEBI" id="CHEBI:30616"/>
    </ligand>
</feature>
<dbReference type="EC" id="3.1.-.-" evidence="13"/>
<comment type="subunit">
    <text evidence="13">Heterodimer of AddA and AddB/RexB.</text>
</comment>
<keyword evidence="5 13" id="KW-0347">Helicase</keyword>
<dbReference type="GO" id="GO:0000724">
    <property type="term" value="P:double-strand break repair via homologous recombination"/>
    <property type="evidence" value="ECO:0007669"/>
    <property type="project" value="UniProtKB-UniRule"/>
</dbReference>
<comment type="catalytic activity">
    <reaction evidence="12 13">
        <text>ATP + H2O = ADP + phosphate + H(+)</text>
        <dbReference type="Rhea" id="RHEA:13065"/>
        <dbReference type="ChEBI" id="CHEBI:15377"/>
        <dbReference type="ChEBI" id="CHEBI:15378"/>
        <dbReference type="ChEBI" id="CHEBI:30616"/>
        <dbReference type="ChEBI" id="CHEBI:43474"/>
        <dbReference type="ChEBI" id="CHEBI:456216"/>
        <dbReference type="EC" id="5.6.2.4"/>
    </reaction>
</comment>
<dbReference type="InterPro" id="IPR000212">
    <property type="entry name" value="DNA_helicase_UvrD/REP"/>
</dbReference>
<dbReference type="InterPro" id="IPR014016">
    <property type="entry name" value="UvrD-like_ATP-bd"/>
</dbReference>
<dbReference type="NCBIfam" id="TIGR02785">
    <property type="entry name" value="addA_Gpos"/>
    <property type="match status" value="1"/>
</dbReference>
<sequence length="1234" mass="138239">MATTFTANQQRAIDETDHNILVAASAGSGKTTVLIERIIQKILAGTSVDNFLIVTFTNAAAHEMRQRLEIAIEKRLQTATGKQKRFLQEQLLLLPAANISTIDAYALRLIEMYYHVIGLDPQFRLLSDTAERELMRQDVLIEVFAEFYAEENDNHQDFLALVNNFGNPNHDDALQNIVLKLADFAEARADGTQWLENLRNPYRVSGEPLVKTDLFTKHIKPFLKANIADLTEKVQQIQLGVDGVDELQKTQDAFEEIATYLSSIVQQIETGSWDALQSAILAVPAAKMNTQTKAIKEDPDLSALVAAARQVRAQVIGSKSQLKPWLEDYFILNESAWLRVQGLAFQLIDTLVIVTESFRKSFEQAKRDAKLLDFPDLGTLALQILSDDVTKQTIQGQFQEILVDEYQDINQLQETLLTSVSNGHNMYMVGDVKQSIYGFRQAEPSLFTAKYKKFAQSGNNDSRIDLADNFRSQNNVTRVTNLIFTQLMDETLGDIAYVGDAKLVPKASYPEEVAPVFHLDIITQDNADETSEEDTFEKRQAQYALLANKILELRGTTIYDRKAEPAGMRPVAYGDIAILTRSKTGYIDLVATLRQAGIPVQVDGVGNYFQAMEIYLMLDILRVIDNPHQDIPLVAILRSPMFGFNENDLAAIRTADQKHDFWTAFNRYAKSNEQAENVIAMINKWHDIAIQNDLVTLIWSIYDETAWLDYVGGMAGGSQRQANLHALYTYAQSYQNNTHAGLFRFIRYIEQLQSSDGDLGEAPQEADAQAVRLMTIHASKGLEFPIVMLPEADKAFNTKDLNGGLLIQKNAGVGLEYLQPDALVTMPTLQKLVVKQALKRQSWSEEMRLLYVALTRAEQQLYIVGTVKIKGEEGNEAIKALWQSAKQTSGQFLSENLRLQANSYLQWLLISFARTENQVLNAWLGDDSLPRLMGNETPTNAKTSIVITPQTDIVAPNIVSESLPNEAEQQDDYTAEDYTQAKALLSYRYPNMSAAKTAAYQSVSEIKRLFEDPDRLNMSTLILDEQGNTQAANAYVSETLPLPTFLSDGQQKPSSSAIGTATHLLLQLIDITQPVDAKSVDNLLTKLEASEQILPSVAALIQVDDILRFVHTPFAQEIAAHQRTLQREATFAMIVPANQIYQEVNDDAPVLIHGIIDGYFVDESTKSVTLFDYKTDFVQPARLAEGLAQLEQRYKGQLNLYQEALRQEYPEYKINPPKLIALSVGEVVDVGNRN</sequence>
<evidence type="ECO:0000256" key="6">
    <source>
        <dbReference type="ARBA" id="ARBA00022839"/>
    </source>
</evidence>
<protein>
    <recommendedName>
        <fullName evidence="13">ATP-dependent helicase/nuclease subunit A</fullName>
        <ecNumber evidence="13">3.1.-.-</ecNumber>
        <ecNumber evidence="13">5.6.2.4</ecNumber>
    </recommendedName>
    <alternativeName>
        <fullName evidence="13">ATP-dependent helicase/nuclease AddA</fullName>
    </alternativeName>
    <alternativeName>
        <fullName evidence="13">DNA 3'-5' helicase AddA</fullName>
    </alternativeName>
</protein>
<evidence type="ECO:0000256" key="14">
    <source>
        <dbReference type="PROSITE-ProRule" id="PRU00560"/>
    </source>
</evidence>
<evidence type="ECO:0000256" key="4">
    <source>
        <dbReference type="ARBA" id="ARBA00022801"/>
    </source>
</evidence>
<evidence type="ECO:0000256" key="11">
    <source>
        <dbReference type="ARBA" id="ARBA00034617"/>
    </source>
</evidence>
<dbReference type="GO" id="GO:0005829">
    <property type="term" value="C:cytosol"/>
    <property type="evidence" value="ECO:0007669"/>
    <property type="project" value="TreeGrafter"/>
</dbReference>
<keyword evidence="6 13" id="KW-0269">Exonuclease</keyword>
<feature type="domain" description="UvrD-like helicase C-terminal" evidence="16">
    <location>
        <begin position="500"/>
        <end position="781"/>
    </location>
</feature>
<dbReference type="Gene3D" id="3.40.50.300">
    <property type="entry name" value="P-loop containing nucleotide triphosphate hydrolases"/>
    <property type="match status" value="4"/>
</dbReference>
<keyword evidence="4 13" id="KW-0378">Hydrolase</keyword>
<keyword evidence="2 13" id="KW-0547">Nucleotide-binding</keyword>
<comment type="catalytic activity">
    <reaction evidence="11 13">
        <text>Couples ATP hydrolysis with the unwinding of duplex DNA by translocating in the 3'-5' direction.</text>
        <dbReference type="EC" id="5.6.2.4"/>
    </reaction>
</comment>
<dbReference type="PANTHER" id="PTHR11070">
    <property type="entry name" value="UVRD / RECB / PCRA DNA HELICASE FAMILY MEMBER"/>
    <property type="match status" value="1"/>
</dbReference>
<keyword evidence="3 13" id="KW-0227">DNA damage</keyword>
<dbReference type="SUPFAM" id="SSF52980">
    <property type="entry name" value="Restriction endonuclease-like"/>
    <property type="match status" value="1"/>
</dbReference>
<feature type="domain" description="UvrD-like helicase ATP-binding" evidence="15">
    <location>
        <begin position="3"/>
        <end position="473"/>
    </location>
</feature>
<dbReference type="GO" id="GO:0016887">
    <property type="term" value="F:ATP hydrolysis activity"/>
    <property type="evidence" value="ECO:0007669"/>
    <property type="project" value="RHEA"/>
</dbReference>
<dbReference type="GO" id="GO:0043138">
    <property type="term" value="F:3'-5' DNA helicase activity"/>
    <property type="evidence" value="ECO:0007669"/>
    <property type="project" value="UniProtKB-UniRule"/>
</dbReference>
<dbReference type="RefSeq" id="WP_147651883.1">
    <property type="nucleotide sequence ID" value="NZ_CP042383.1"/>
</dbReference>
<dbReference type="PROSITE" id="PS51198">
    <property type="entry name" value="UVRD_HELICASE_ATP_BIND"/>
    <property type="match status" value="1"/>
</dbReference>
<keyword evidence="9 13" id="KW-0234">DNA repair</keyword>
<dbReference type="InterPro" id="IPR011335">
    <property type="entry name" value="Restrct_endonuc-II-like"/>
</dbReference>
<organism evidence="17 18">
    <name type="scientific">Leuconostoc pseudomesenteroides</name>
    <dbReference type="NCBI Taxonomy" id="33968"/>
    <lineage>
        <taxon>Bacteria</taxon>
        <taxon>Bacillati</taxon>
        <taxon>Bacillota</taxon>
        <taxon>Bacilli</taxon>
        <taxon>Lactobacillales</taxon>
        <taxon>Lactobacillaceae</taxon>
        <taxon>Leuconostoc</taxon>
    </lineage>
</organism>